<comment type="catalytic activity">
    <reaction evidence="10">
        <text>2 nitric oxide + NADPH + 2 O2 = 2 nitrate + NADP(+) + H(+)</text>
        <dbReference type="Rhea" id="RHEA:19465"/>
        <dbReference type="ChEBI" id="CHEBI:15378"/>
        <dbReference type="ChEBI" id="CHEBI:15379"/>
        <dbReference type="ChEBI" id="CHEBI:16480"/>
        <dbReference type="ChEBI" id="CHEBI:17632"/>
        <dbReference type="ChEBI" id="CHEBI:57783"/>
        <dbReference type="ChEBI" id="CHEBI:58349"/>
        <dbReference type="EC" id="1.14.12.17"/>
    </reaction>
</comment>
<keyword evidence="8" id="KW-0520">NAD</keyword>
<dbReference type="EC" id="1.14.12.17" evidence="4"/>
<protein>
    <recommendedName>
        <fullName evidence="4">nitric oxide dioxygenase</fullName>
        <ecNumber evidence="4">1.14.12.17</ecNumber>
    </recommendedName>
</protein>
<evidence type="ECO:0000256" key="4">
    <source>
        <dbReference type="ARBA" id="ARBA00012229"/>
    </source>
</evidence>
<organism evidence="14">
    <name type="scientific">Actinoplanes campanulatus</name>
    <dbReference type="NCBI Taxonomy" id="113559"/>
    <lineage>
        <taxon>Bacteria</taxon>
        <taxon>Bacillati</taxon>
        <taxon>Actinomycetota</taxon>
        <taxon>Actinomycetes</taxon>
        <taxon>Micromonosporales</taxon>
        <taxon>Micromonosporaceae</taxon>
        <taxon>Actinoplanes</taxon>
    </lineage>
</organism>
<dbReference type="PANTHER" id="PTHR47354">
    <property type="entry name" value="NADH OXIDOREDUCTASE HCR"/>
    <property type="match status" value="1"/>
</dbReference>
<reference evidence="14" key="1">
    <citation type="submission" date="2021-01" db="EMBL/GenBank/DDBJ databases">
        <title>Whole genome shotgun sequence of Actinoplanes capillaceus NBRC 16408.</title>
        <authorList>
            <person name="Komaki H."/>
            <person name="Tamura T."/>
        </authorList>
    </citation>
    <scope>NUCLEOTIDE SEQUENCE [LARGE SCALE GENOMIC DNA]</scope>
    <source>
        <strain evidence="14">NBRC 16408</strain>
    </source>
</reference>
<dbReference type="PANTHER" id="PTHR47354:SF5">
    <property type="entry name" value="PROTEIN RFBI"/>
    <property type="match status" value="1"/>
</dbReference>
<gene>
    <name evidence="14" type="ORF">Aca07nite_33840</name>
</gene>
<name>A0ABQ3WIP7_9ACTN</name>
<accession>A0ABQ3WIP7</accession>
<evidence type="ECO:0000256" key="2">
    <source>
        <dbReference type="ARBA" id="ARBA00001974"/>
    </source>
</evidence>
<dbReference type="Pfam" id="PF00970">
    <property type="entry name" value="FAD_binding_6"/>
    <property type="match status" value="1"/>
</dbReference>
<evidence type="ECO:0000256" key="9">
    <source>
        <dbReference type="ARBA" id="ARBA00048649"/>
    </source>
</evidence>
<dbReference type="PROSITE" id="PS01033">
    <property type="entry name" value="GLOBIN"/>
    <property type="match status" value="1"/>
</dbReference>
<keyword evidence="7" id="KW-0411">Iron-sulfur</keyword>
<evidence type="ECO:0000256" key="3">
    <source>
        <dbReference type="ARBA" id="ARBA00006401"/>
    </source>
</evidence>
<feature type="domain" description="Globin" evidence="12">
    <location>
        <begin position="25"/>
        <end position="164"/>
    </location>
</feature>
<dbReference type="InterPro" id="IPR001433">
    <property type="entry name" value="OxRdtase_FAD/NAD-bd"/>
</dbReference>
<dbReference type="InterPro" id="IPR050415">
    <property type="entry name" value="MRET"/>
</dbReference>
<dbReference type="SUPFAM" id="SSF63380">
    <property type="entry name" value="Riboflavin synthase domain-like"/>
    <property type="match status" value="1"/>
</dbReference>
<evidence type="ECO:0000256" key="7">
    <source>
        <dbReference type="ARBA" id="ARBA00023014"/>
    </source>
</evidence>
<dbReference type="Gene3D" id="1.10.490.10">
    <property type="entry name" value="Globins"/>
    <property type="match status" value="1"/>
</dbReference>
<dbReference type="InterPro" id="IPR012292">
    <property type="entry name" value="Globin/Proto"/>
</dbReference>
<keyword evidence="11" id="KW-0813">Transport</keyword>
<keyword evidence="11" id="KW-0408">Iron</keyword>
<evidence type="ECO:0000256" key="11">
    <source>
        <dbReference type="RuleBase" id="RU000356"/>
    </source>
</evidence>
<evidence type="ECO:0000259" key="13">
    <source>
        <dbReference type="PROSITE" id="PS51384"/>
    </source>
</evidence>
<evidence type="ECO:0000256" key="5">
    <source>
        <dbReference type="ARBA" id="ARBA00022714"/>
    </source>
</evidence>
<dbReference type="SUPFAM" id="SSF52343">
    <property type="entry name" value="Ferredoxin reductase-like, C-terminal NADP-linked domain"/>
    <property type="match status" value="1"/>
</dbReference>
<dbReference type="Gene3D" id="3.40.50.80">
    <property type="entry name" value="Nucleotide-binding domain of ferredoxin-NADP reductase (FNR) module"/>
    <property type="match status" value="1"/>
</dbReference>
<comment type="similarity">
    <text evidence="11">Belongs to the globin family.</text>
</comment>
<dbReference type="Pfam" id="PF00042">
    <property type="entry name" value="Globin"/>
    <property type="match status" value="1"/>
</dbReference>
<dbReference type="Gene3D" id="2.40.30.10">
    <property type="entry name" value="Translation factors"/>
    <property type="match status" value="1"/>
</dbReference>
<evidence type="ECO:0000313" key="14">
    <source>
        <dbReference type="EMBL" id="GID46109.1"/>
    </source>
</evidence>
<dbReference type="InterPro" id="IPR009050">
    <property type="entry name" value="Globin-like_sf"/>
</dbReference>
<keyword evidence="6" id="KW-0521">NADP</keyword>
<dbReference type="InterPro" id="IPR000971">
    <property type="entry name" value="Globin"/>
</dbReference>
<keyword evidence="11" id="KW-0561">Oxygen transport</keyword>
<comment type="similarity">
    <text evidence="3">In the C-terminal section; belongs to the flavoprotein pyridine nucleotide cytochrome reductase family.</text>
</comment>
<evidence type="ECO:0000256" key="10">
    <source>
        <dbReference type="ARBA" id="ARBA00049433"/>
    </source>
</evidence>
<comment type="cofactor">
    <cofactor evidence="1">
        <name>heme b</name>
        <dbReference type="ChEBI" id="CHEBI:60344"/>
    </cofactor>
</comment>
<proteinExistence type="inferred from homology"/>
<dbReference type="SUPFAM" id="SSF46458">
    <property type="entry name" value="Globin-like"/>
    <property type="match status" value="1"/>
</dbReference>
<dbReference type="CDD" id="cd06187">
    <property type="entry name" value="O2ase_reductase_like"/>
    <property type="match status" value="1"/>
</dbReference>
<evidence type="ECO:0000259" key="12">
    <source>
        <dbReference type="PROSITE" id="PS01033"/>
    </source>
</evidence>
<dbReference type="Pfam" id="PF00175">
    <property type="entry name" value="NAD_binding_1"/>
    <property type="match status" value="1"/>
</dbReference>
<comment type="caution">
    <text evidence="14">The sequence shown here is derived from an EMBL/GenBank/DDBJ whole genome shotgun (WGS) entry which is preliminary data.</text>
</comment>
<dbReference type="InterPro" id="IPR008333">
    <property type="entry name" value="Cbr1-like_FAD-bd_dom"/>
</dbReference>
<comment type="catalytic activity">
    <reaction evidence="9">
        <text>2 nitric oxide + NADH + 2 O2 = 2 nitrate + NAD(+) + H(+)</text>
        <dbReference type="Rhea" id="RHEA:19469"/>
        <dbReference type="ChEBI" id="CHEBI:15378"/>
        <dbReference type="ChEBI" id="CHEBI:15379"/>
        <dbReference type="ChEBI" id="CHEBI:16480"/>
        <dbReference type="ChEBI" id="CHEBI:17632"/>
        <dbReference type="ChEBI" id="CHEBI:57540"/>
        <dbReference type="ChEBI" id="CHEBI:57945"/>
        <dbReference type="EC" id="1.14.12.17"/>
    </reaction>
</comment>
<keyword evidence="11" id="KW-0349">Heme</keyword>
<keyword evidence="11" id="KW-0479">Metal-binding</keyword>
<keyword evidence="5" id="KW-0001">2Fe-2S</keyword>
<comment type="cofactor">
    <cofactor evidence="2">
        <name>FAD</name>
        <dbReference type="ChEBI" id="CHEBI:57692"/>
    </cofactor>
</comment>
<dbReference type="PROSITE" id="PS51384">
    <property type="entry name" value="FAD_FR"/>
    <property type="match status" value="1"/>
</dbReference>
<evidence type="ECO:0000256" key="1">
    <source>
        <dbReference type="ARBA" id="ARBA00001970"/>
    </source>
</evidence>
<dbReference type="InterPro" id="IPR017938">
    <property type="entry name" value="Riboflavin_synthase-like_b-brl"/>
</dbReference>
<dbReference type="InterPro" id="IPR017927">
    <property type="entry name" value="FAD-bd_FR_type"/>
</dbReference>
<dbReference type="EMBL" id="BOMF01000067">
    <property type="protein sequence ID" value="GID46109.1"/>
    <property type="molecule type" value="Genomic_DNA"/>
</dbReference>
<dbReference type="InterPro" id="IPR039261">
    <property type="entry name" value="FNR_nucleotide-bd"/>
</dbReference>
<evidence type="ECO:0000256" key="8">
    <source>
        <dbReference type="ARBA" id="ARBA00023027"/>
    </source>
</evidence>
<evidence type="ECO:0000256" key="6">
    <source>
        <dbReference type="ARBA" id="ARBA00022857"/>
    </source>
</evidence>
<dbReference type="PRINTS" id="PR00410">
    <property type="entry name" value="PHEHYDRXLASE"/>
</dbReference>
<dbReference type="CDD" id="cd19753">
    <property type="entry name" value="Mb-like_oxidoreductase"/>
    <property type="match status" value="1"/>
</dbReference>
<sequence>MAQFGKRRAVEGGESHFSCVVFPTALTTLNGMGDLASLLKESWSLVEEHQDKVAGYFYARIFLRYPDLRDLFPVQMDVQRARLLGAIVTAVQTLEDPERFDEYLRALGRDHRKFHVEPEHYEVVGGALIESMRAFAGEDWSIEYDQAWADAYAVIASKMLAGADADPNPPYWYGEVVAHERRSRDIAVFTVLPLQPLEYRAGQYLSLEVPRYQPRLWRVYSPANAPRRDNTLDFHVRAVGAGWVSSALVRRLQVGDMVKLAAPMGSMTLDRRSTRDAVFVAGGTGLAPIKSLLEELTRYNRTRWVHVFFGAQTREDLYDLADLNRLAARYPWLSVVTACSDDPTFPGEQGYISDVVAKYGPWKEHDFFVSGSGRMVKATLKRLAELQVPSVRIKYDSFSD</sequence>
<feature type="domain" description="FAD-binding FR-type" evidence="13">
    <location>
        <begin position="169"/>
        <end position="270"/>
    </location>
</feature>